<evidence type="ECO:0000256" key="10">
    <source>
        <dbReference type="ARBA" id="ARBA00023299"/>
    </source>
</evidence>
<keyword evidence="9" id="KW-0460">Magnesium</keyword>
<comment type="caution">
    <text evidence="16">The sequence shown here is derived from an EMBL/GenBank/DDBJ whole genome shotgun (WGS) entry which is preliminary data.</text>
</comment>
<evidence type="ECO:0000256" key="9">
    <source>
        <dbReference type="ARBA" id="ARBA00022842"/>
    </source>
</evidence>
<dbReference type="CDD" id="cd07500">
    <property type="entry name" value="HAD_PSP"/>
    <property type="match status" value="1"/>
</dbReference>
<evidence type="ECO:0000256" key="12">
    <source>
        <dbReference type="ARBA" id="ARBA00048138"/>
    </source>
</evidence>
<evidence type="ECO:0000256" key="13">
    <source>
        <dbReference type="ARBA" id="ARBA00048523"/>
    </source>
</evidence>
<evidence type="ECO:0000256" key="1">
    <source>
        <dbReference type="ARBA" id="ARBA00001946"/>
    </source>
</evidence>
<name>F3FM60_PSESX</name>
<dbReference type="SFLD" id="SFLDG01136">
    <property type="entry name" value="C1.6:_Phosphoserine_Phosphatas"/>
    <property type="match status" value="1"/>
</dbReference>
<feature type="active site" description="Proton donor" evidence="14">
    <location>
        <position position="198"/>
    </location>
</feature>
<evidence type="ECO:0000256" key="8">
    <source>
        <dbReference type="ARBA" id="ARBA00022801"/>
    </source>
</evidence>
<dbReference type="InterPro" id="IPR002912">
    <property type="entry name" value="ACT_dom"/>
</dbReference>
<evidence type="ECO:0000256" key="5">
    <source>
        <dbReference type="ARBA" id="ARBA00015196"/>
    </source>
</evidence>
<keyword evidence="6" id="KW-0028">Amino-acid biosynthesis</keyword>
<dbReference type="NCBIfam" id="TIGR01488">
    <property type="entry name" value="HAD-SF-IB"/>
    <property type="match status" value="1"/>
</dbReference>
<dbReference type="FunFam" id="1.10.150.210:FF:000001">
    <property type="entry name" value="Phosphoserine phosphatase"/>
    <property type="match status" value="1"/>
</dbReference>
<dbReference type="FunFam" id="3.40.50.1000:FF:000041">
    <property type="entry name" value="Phosphoserine phosphatase SerB"/>
    <property type="match status" value="1"/>
</dbReference>
<keyword evidence="10" id="KW-0718">Serine biosynthesis</keyword>
<dbReference type="GO" id="GO:0000287">
    <property type="term" value="F:magnesium ion binding"/>
    <property type="evidence" value="ECO:0007669"/>
    <property type="project" value="TreeGrafter"/>
</dbReference>
<dbReference type="EMBL" id="AEAH01000948">
    <property type="protein sequence ID" value="EGH31296.1"/>
    <property type="molecule type" value="Genomic_DNA"/>
</dbReference>
<reference evidence="16 17" key="1">
    <citation type="journal article" date="2011" name="PLoS Pathog.">
        <title>Dynamic evolution of pathogenicity revealed by sequencing and comparative genomics of 19 Pseudomonas syringae isolates.</title>
        <authorList>
            <person name="Baltrus D.A."/>
            <person name="Nishimura M.T."/>
            <person name="Romanchuk A."/>
            <person name="Chang J.H."/>
            <person name="Mukhtar M.S."/>
            <person name="Cherkis K."/>
            <person name="Roach J."/>
            <person name="Grant S.R."/>
            <person name="Jones C.D."/>
            <person name="Dangl J.L."/>
        </authorList>
    </citation>
    <scope>NUCLEOTIDE SEQUENCE [LARGE SCALE GENOMIC DNA]</scope>
    <source>
        <strain evidence="17">M301072PT</strain>
    </source>
</reference>
<dbReference type="SUPFAM" id="SSF56784">
    <property type="entry name" value="HAD-like"/>
    <property type="match status" value="1"/>
</dbReference>
<evidence type="ECO:0000256" key="2">
    <source>
        <dbReference type="ARBA" id="ARBA00005135"/>
    </source>
</evidence>
<dbReference type="AlphaFoldDB" id="F3FM60"/>
<protein>
    <recommendedName>
        <fullName evidence="5">Phosphoserine phosphatase</fullName>
        <ecNumber evidence="4">3.1.3.3</ecNumber>
    </recommendedName>
    <alternativeName>
        <fullName evidence="11">O-phosphoserine phosphohydrolase</fullName>
    </alternativeName>
</protein>
<dbReference type="Proteomes" id="UP000004471">
    <property type="component" value="Unassembled WGS sequence"/>
</dbReference>
<dbReference type="FunFam" id="3.30.70.260:FF:000065">
    <property type="entry name" value="Phosphoserine phosphatase SerB"/>
    <property type="match status" value="1"/>
</dbReference>
<evidence type="ECO:0000313" key="16">
    <source>
        <dbReference type="EMBL" id="EGH31296.1"/>
    </source>
</evidence>
<proteinExistence type="inferred from homology"/>
<evidence type="ECO:0000259" key="15">
    <source>
        <dbReference type="PROSITE" id="PS51671"/>
    </source>
</evidence>
<dbReference type="Pfam" id="PF13740">
    <property type="entry name" value="ACT_6"/>
    <property type="match status" value="1"/>
</dbReference>
<evidence type="ECO:0000313" key="17">
    <source>
        <dbReference type="Proteomes" id="UP000004471"/>
    </source>
</evidence>
<dbReference type="Pfam" id="PF12710">
    <property type="entry name" value="HAD"/>
    <property type="match status" value="1"/>
</dbReference>
<dbReference type="FunFam" id="3.30.70.260:FF:000041">
    <property type="entry name" value="Phosphoserine phosphatase SerB"/>
    <property type="match status" value="1"/>
</dbReference>
<dbReference type="Gene3D" id="3.30.70.260">
    <property type="match status" value="2"/>
</dbReference>
<comment type="catalytic activity">
    <reaction evidence="13">
        <text>O-phospho-D-serine + H2O = D-serine + phosphate</text>
        <dbReference type="Rhea" id="RHEA:24873"/>
        <dbReference type="ChEBI" id="CHEBI:15377"/>
        <dbReference type="ChEBI" id="CHEBI:35247"/>
        <dbReference type="ChEBI" id="CHEBI:43474"/>
        <dbReference type="ChEBI" id="CHEBI:58680"/>
        <dbReference type="EC" id="3.1.3.3"/>
    </reaction>
</comment>
<accession>F3FM60</accession>
<dbReference type="Gene3D" id="3.40.50.1000">
    <property type="entry name" value="HAD superfamily/HAD-like"/>
    <property type="match status" value="1"/>
</dbReference>
<evidence type="ECO:0000256" key="11">
    <source>
        <dbReference type="ARBA" id="ARBA00031693"/>
    </source>
</evidence>
<dbReference type="CDD" id="cd04870">
    <property type="entry name" value="ACT_PSP_1"/>
    <property type="match status" value="1"/>
</dbReference>
<dbReference type="Gene3D" id="1.10.150.210">
    <property type="entry name" value="Phosphoserine phosphatase, domain 2"/>
    <property type="match status" value="1"/>
</dbReference>
<dbReference type="SFLD" id="SFLDF00029">
    <property type="entry name" value="phosphoserine_phosphatase"/>
    <property type="match status" value="1"/>
</dbReference>
<evidence type="ECO:0000256" key="7">
    <source>
        <dbReference type="ARBA" id="ARBA00022723"/>
    </source>
</evidence>
<dbReference type="PANTHER" id="PTHR43344:SF2">
    <property type="entry name" value="PHOSPHOSERINE PHOSPHATASE"/>
    <property type="match status" value="1"/>
</dbReference>
<dbReference type="InterPro" id="IPR045865">
    <property type="entry name" value="ACT-like_dom_sf"/>
</dbReference>
<dbReference type="SFLD" id="SFLDS00003">
    <property type="entry name" value="Haloacid_Dehalogenase"/>
    <property type="match status" value="1"/>
</dbReference>
<dbReference type="HOGENOM" id="CLU_036368_0_0_6"/>
<dbReference type="NCBIfam" id="TIGR00338">
    <property type="entry name" value="serB"/>
    <property type="match status" value="1"/>
</dbReference>
<organism evidence="16 17">
    <name type="scientific">Pseudomonas syringae pv. japonica str. M301072</name>
    <dbReference type="NCBI Taxonomy" id="629262"/>
    <lineage>
        <taxon>Bacteria</taxon>
        <taxon>Pseudomonadati</taxon>
        <taxon>Pseudomonadota</taxon>
        <taxon>Gammaproteobacteria</taxon>
        <taxon>Pseudomonadales</taxon>
        <taxon>Pseudomonadaceae</taxon>
        <taxon>Pseudomonas</taxon>
        <taxon>Pseudomonas syringae</taxon>
    </lineage>
</organism>
<comment type="cofactor">
    <cofactor evidence="1">
        <name>Mg(2+)</name>
        <dbReference type="ChEBI" id="CHEBI:18420"/>
    </cofactor>
</comment>
<dbReference type="SUPFAM" id="SSF55021">
    <property type="entry name" value="ACT-like"/>
    <property type="match status" value="1"/>
</dbReference>
<feature type="domain" description="ACT" evidence="15">
    <location>
        <begin position="6"/>
        <end position="81"/>
    </location>
</feature>
<dbReference type="GO" id="GO:0006564">
    <property type="term" value="P:L-serine biosynthetic process"/>
    <property type="evidence" value="ECO:0007669"/>
    <property type="project" value="UniProtKB-KW"/>
</dbReference>
<dbReference type="EC" id="3.1.3.3" evidence="4"/>
<comment type="catalytic activity">
    <reaction evidence="12">
        <text>O-phospho-L-serine + H2O = L-serine + phosphate</text>
        <dbReference type="Rhea" id="RHEA:21208"/>
        <dbReference type="ChEBI" id="CHEBI:15377"/>
        <dbReference type="ChEBI" id="CHEBI:33384"/>
        <dbReference type="ChEBI" id="CHEBI:43474"/>
        <dbReference type="ChEBI" id="CHEBI:57524"/>
        <dbReference type="EC" id="3.1.3.3"/>
    </reaction>
</comment>
<dbReference type="CDD" id="cd04871">
    <property type="entry name" value="ACT_PSP_2"/>
    <property type="match status" value="1"/>
</dbReference>
<evidence type="ECO:0000256" key="4">
    <source>
        <dbReference type="ARBA" id="ARBA00012640"/>
    </source>
</evidence>
<dbReference type="InterPro" id="IPR004469">
    <property type="entry name" value="PSP"/>
</dbReference>
<keyword evidence="7" id="KW-0479">Metal-binding</keyword>
<dbReference type="GO" id="GO:0005737">
    <property type="term" value="C:cytoplasm"/>
    <property type="evidence" value="ECO:0007669"/>
    <property type="project" value="TreeGrafter"/>
</dbReference>
<dbReference type="PANTHER" id="PTHR43344">
    <property type="entry name" value="PHOSPHOSERINE PHOSPHATASE"/>
    <property type="match status" value="1"/>
</dbReference>
<dbReference type="GO" id="GO:0036424">
    <property type="term" value="F:L-phosphoserine phosphatase activity"/>
    <property type="evidence" value="ECO:0007669"/>
    <property type="project" value="InterPro"/>
</dbReference>
<comment type="similarity">
    <text evidence="3">Belongs to the HAD-like hydrolase superfamily. SerB family.</text>
</comment>
<dbReference type="InterPro" id="IPR036412">
    <property type="entry name" value="HAD-like_sf"/>
</dbReference>
<dbReference type="Pfam" id="PF21086">
    <property type="entry name" value="ACT_PSP_2"/>
    <property type="match status" value="1"/>
</dbReference>
<dbReference type="InterPro" id="IPR023214">
    <property type="entry name" value="HAD_sf"/>
</dbReference>
<dbReference type="PROSITE" id="PS51671">
    <property type="entry name" value="ACT"/>
    <property type="match status" value="1"/>
</dbReference>
<evidence type="ECO:0000256" key="6">
    <source>
        <dbReference type="ARBA" id="ARBA00022605"/>
    </source>
</evidence>
<keyword evidence="8" id="KW-0378">Hydrolase</keyword>
<dbReference type="SFLD" id="SFLDG01137">
    <property type="entry name" value="C1.6.1:_Phosphoserine_Phosphat"/>
    <property type="match status" value="1"/>
</dbReference>
<dbReference type="InterPro" id="IPR050582">
    <property type="entry name" value="HAD-like_SerB"/>
</dbReference>
<gene>
    <name evidence="16" type="ORF">PSYJA_20853</name>
</gene>
<comment type="pathway">
    <text evidence="2">Amino-acid biosynthesis; L-serine biosynthesis; L-serine from 3-phospho-D-glycerate: step 3/3.</text>
</comment>
<dbReference type="UniPathway" id="UPA00135">
    <property type="reaction ID" value="UER00198"/>
</dbReference>
<evidence type="ECO:0000256" key="14">
    <source>
        <dbReference type="PIRSR" id="PIRSR604469-1"/>
    </source>
</evidence>
<feature type="active site" description="Nucleophile" evidence="14">
    <location>
        <position position="196"/>
    </location>
</feature>
<dbReference type="PATRIC" id="fig|629262.5.peg.3477"/>
<sequence>MREIVLINITGVDRPGLTAAITGVLAQGGVNILDIGQAVIHDTLSFGILVEIPDTVQGSSVLKDILFTAYKLDQQVRFTAVSETDYQHWVDGQGKARHIVTLLTRKVTAEQLQCVSAITAKYGLNIDQIDRLSGRMPLDTPADKGKGCIEFTVRGEPADPKAMQAEFLAVAQDLNVDIAFQQDSLFRRNRRLAVFDMDSTLIEAEVIDELAKAAGVGEQVSEITERAMRGELDFSESFKERLALLKGLDVSVLDEIGASLRLTEGAETLFSELKRLGYKTAILSGGFTYFAKQLQAKLGIDYVFANELEVVDGKVTGVAVEPIVNAQRKADLLRELAHKEGLSLEQTIAVGDGANDLPMLAIAGLGVAFRAKPLVKQSAKQAISTLGLDGVLYLLGFRDREGQH</sequence>
<evidence type="ECO:0000256" key="3">
    <source>
        <dbReference type="ARBA" id="ARBA00009184"/>
    </source>
</evidence>
<dbReference type="InterPro" id="IPR049148">
    <property type="entry name" value="PSP_ACT"/>
</dbReference>